<comment type="similarity">
    <text evidence="2">Belongs to the SCC4/mau-2 family.</text>
</comment>
<accession>A0A9P6AI11</accession>
<keyword evidence="4" id="KW-0498">Mitosis</keyword>
<evidence type="ECO:0000256" key="6">
    <source>
        <dbReference type="ARBA" id="ARBA00023242"/>
    </source>
</evidence>
<keyword evidence="5" id="KW-0159">Chromosome partition</keyword>
<protein>
    <submittedName>
        <fullName evidence="8">Uncharacterized protein</fullName>
    </submittedName>
</protein>
<keyword evidence="9" id="KW-1185">Reference proteome</keyword>
<dbReference type="GO" id="GO:0005634">
    <property type="term" value="C:nucleus"/>
    <property type="evidence" value="ECO:0007669"/>
    <property type="project" value="UniProtKB-SubCell"/>
</dbReference>
<sequence length="710" mass="78134">MSYPTRIVTTNNLSRTLLSLPIRLLHPPSHPNHVLALYCSLLSLRQCIHLNTDLDKNNNAHGDVLGPEMLCRAWTTLAEIGLLILRAGFGGDAAPNWCRGIEGEIEDAIAKGLHLSLAPKQSSLRTYHTHLMLLHSHLVLWQHNLKFSRSLMKRVWGSLSASDLPQTQYTALLSQHASYLSSVPVTSVMNNANKSSTLASRPSPIAETLRSLGSRHRHPDIVRLAILIKLRTLVRAQKWHGTMNPADQSIQGSLPEAESALGLVFDVPDGSAPFSSDPTERGVNTLLERMQMHVLVISVLYYTFIGDSKAASPRLSRLHQLLDVLALTKGADAFLTIPLTPGPPLIIEMSHPRVLFELGYIISSVSKRDTVGRDPRRKKFLAAGLLEINNRTEELGFPKWSSLADARELEDRLAKIKADFLCEMAGVCIMRSEFEQAEGCLAEVIAHTRTYSIFPFFAARITLHHAHLAHATTQVERALHCYRAAAFLDDDEQTGSSSHNYGSGTSGFVRVAARAGEVGLRLGLRAIKDHTLPVSMRDTDNDLNTMACDVIEECKAYPGVLTAVGRLLEAITSKEIVKAKHKLKASLDIASRAQDNHLRAVVLALTSAHYYDTASDHAQVMLQTARQLAAGMGASETRGNVDSGRPRGENYCGNSPLGLWVGERFLELYRRRGALDSARGQMEENETLRAAVRILPSRVRNSRVAIPLAV</sequence>
<dbReference type="GO" id="GO:0007064">
    <property type="term" value="P:mitotic sister chromatid cohesion"/>
    <property type="evidence" value="ECO:0007669"/>
    <property type="project" value="InterPro"/>
</dbReference>
<dbReference type="PANTHER" id="PTHR21394">
    <property type="entry name" value="MAU2 CHROMATID COHESION FACTOR HOMOLOG"/>
    <property type="match status" value="1"/>
</dbReference>
<organism evidence="8 9">
    <name type="scientific">Hydnum rufescens UP504</name>
    <dbReference type="NCBI Taxonomy" id="1448309"/>
    <lineage>
        <taxon>Eukaryota</taxon>
        <taxon>Fungi</taxon>
        <taxon>Dikarya</taxon>
        <taxon>Basidiomycota</taxon>
        <taxon>Agaricomycotina</taxon>
        <taxon>Agaricomycetes</taxon>
        <taxon>Cantharellales</taxon>
        <taxon>Hydnaceae</taxon>
        <taxon>Hydnum</taxon>
    </lineage>
</organism>
<evidence type="ECO:0000256" key="7">
    <source>
        <dbReference type="ARBA" id="ARBA00023306"/>
    </source>
</evidence>
<dbReference type="Pfam" id="PF10345">
    <property type="entry name" value="Cohesin_load"/>
    <property type="match status" value="1"/>
</dbReference>
<name>A0A9P6AI11_9AGAM</name>
<evidence type="ECO:0000256" key="3">
    <source>
        <dbReference type="ARBA" id="ARBA00022618"/>
    </source>
</evidence>
<evidence type="ECO:0000313" key="8">
    <source>
        <dbReference type="EMBL" id="KAF9505922.1"/>
    </source>
</evidence>
<evidence type="ECO:0000313" key="9">
    <source>
        <dbReference type="Proteomes" id="UP000886523"/>
    </source>
</evidence>
<keyword evidence="7" id="KW-0131">Cell cycle</keyword>
<dbReference type="OrthoDB" id="5565328at2759"/>
<dbReference type="GO" id="GO:0051301">
    <property type="term" value="P:cell division"/>
    <property type="evidence" value="ECO:0007669"/>
    <property type="project" value="UniProtKB-KW"/>
</dbReference>
<keyword evidence="3" id="KW-0132">Cell division</keyword>
<evidence type="ECO:0000256" key="2">
    <source>
        <dbReference type="ARBA" id="ARBA00008585"/>
    </source>
</evidence>
<comment type="subcellular location">
    <subcellularLocation>
        <location evidence="1">Nucleus</location>
    </subcellularLocation>
</comment>
<keyword evidence="6" id="KW-0539">Nucleus</keyword>
<reference evidence="8" key="1">
    <citation type="journal article" date="2020" name="Nat. Commun.">
        <title>Large-scale genome sequencing of mycorrhizal fungi provides insights into the early evolution of symbiotic traits.</title>
        <authorList>
            <person name="Miyauchi S."/>
            <person name="Kiss E."/>
            <person name="Kuo A."/>
            <person name="Drula E."/>
            <person name="Kohler A."/>
            <person name="Sanchez-Garcia M."/>
            <person name="Morin E."/>
            <person name="Andreopoulos B."/>
            <person name="Barry K.W."/>
            <person name="Bonito G."/>
            <person name="Buee M."/>
            <person name="Carver A."/>
            <person name="Chen C."/>
            <person name="Cichocki N."/>
            <person name="Clum A."/>
            <person name="Culley D."/>
            <person name="Crous P.W."/>
            <person name="Fauchery L."/>
            <person name="Girlanda M."/>
            <person name="Hayes R.D."/>
            <person name="Keri Z."/>
            <person name="LaButti K."/>
            <person name="Lipzen A."/>
            <person name="Lombard V."/>
            <person name="Magnuson J."/>
            <person name="Maillard F."/>
            <person name="Murat C."/>
            <person name="Nolan M."/>
            <person name="Ohm R.A."/>
            <person name="Pangilinan J."/>
            <person name="Pereira M.F."/>
            <person name="Perotto S."/>
            <person name="Peter M."/>
            <person name="Pfister S."/>
            <person name="Riley R."/>
            <person name="Sitrit Y."/>
            <person name="Stielow J.B."/>
            <person name="Szollosi G."/>
            <person name="Zifcakova L."/>
            <person name="Stursova M."/>
            <person name="Spatafora J.W."/>
            <person name="Tedersoo L."/>
            <person name="Vaario L.M."/>
            <person name="Yamada A."/>
            <person name="Yan M."/>
            <person name="Wang P."/>
            <person name="Xu J."/>
            <person name="Bruns T."/>
            <person name="Baldrian P."/>
            <person name="Vilgalys R."/>
            <person name="Dunand C."/>
            <person name="Henrissat B."/>
            <person name="Grigoriev I.V."/>
            <person name="Hibbett D."/>
            <person name="Nagy L.G."/>
            <person name="Martin F.M."/>
        </authorList>
    </citation>
    <scope>NUCLEOTIDE SEQUENCE</scope>
    <source>
        <strain evidence="8">UP504</strain>
    </source>
</reference>
<dbReference type="EMBL" id="MU129132">
    <property type="protein sequence ID" value="KAF9505922.1"/>
    <property type="molecule type" value="Genomic_DNA"/>
</dbReference>
<evidence type="ECO:0000256" key="5">
    <source>
        <dbReference type="ARBA" id="ARBA00022829"/>
    </source>
</evidence>
<dbReference type="Proteomes" id="UP000886523">
    <property type="component" value="Unassembled WGS sequence"/>
</dbReference>
<comment type="caution">
    <text evidence="8">The sequence shown here is derived from an EMBL/GenBank/DDBJ whole genome shotgun (WGS) entry which is preliminary data.</text>
</comment>
<evidence type="ECO:0000256" key="1">
    <source>
        <dbReference type="ARBA" id="ARBA00004123"/>
    </source>
</evidence>
<evidence type="ECO:0000256" key="4">
    <source>
        <dbReference type="ARBA" id="ARBA00022776"/>
    </source>
</evidence>
<dbReference type="AlphaFoldDB" id="A0A9P6AI11"/>
<dbReference type="GO" id="GO:0007059">
    <property type="term" value="P:chromosome segregation"/>
    <property type="evidence" value="ECO:0007669"/>
    <property type="project" value="UniProtKB-KW"/>
</dbReference>
<dbReference type="InterPro" id="IPR019440">
    <property type="entry name" value="MAU2"/>
</dbReference>
<gene>
    <name evidence="8" type="ORF">BS47DRAFT_1353511</name>
</gene>
<proteinExistence type="inferred from homology"/>